<feature type="domain" description="Guanylate cyclase" evidence="6">
    <location>
        <begin position="403"/>
        <end position="512"/>
    </location>
</feature>
<dbReference type="Gene3D" id="1.10.510.10">
    <property type="entry name" value="Transferase(Phosphotransferase) domain 1"/>
    <property type="match status" value="1"/>
</dbReference>
<dbReference type="Gene3D" id="1.25.40.10">
    <property type="entry name" value="Tetratricopeptide repeat domain"/>
    <property type="match status" value="2"/>
</dbReference>
<dbReference type="CDD" id="cd07302">
    <property type="entry name" value="CHD"/>
    <property type="match status" value="1"/>
</dbReference>
<dbReference type="SMART" id="SM00220">
    <property type="entry name" value="S_TKc"/>
    <property type="match status" value="1"/>
</dbReference>
<dbReference type="PROSITE" id="PS50011">
    <property type="entry name" value="PROTEIN_KINASE_DOM"/>
    <property type="match status" value="1"/>
</dbReference>
<dbReference type="SUPFAM" id="SSF48452">
    <property type="entry name" value="TPR-like"/>
    <property type="match status" value="2"/>
</dbReference>
<keyword evidence="7" id="KW-0418">Kinase</keyword>
<dbReference type="InterPro" id="IPR041664">
    <property type="entry name" value="AAA_16"/>
</dbReference>
<dbReference type="PROSITE" id="PS00108">
    <property type="entry name" value="PROTEIN_KINASE_ST"/>
    <property type="match status" value="1"/>
</dbReference>
<dbReference type="SMART" id="SM00044">
    <property type="entry name" value="CYCc"/>
    <property type="match status" value="1"/>
</dbReference>
<accession>A0A150TMF7</accession>
<dbReference type="GO" id="GO:0005737">
    <property type="term" value="C:cytoplasm"/>
    <property type="evidence" value="ECO:0007669"/>
    <property type="project" value="TreeGrafter"/>
</dbReference>
<dbReference type="Pfam" id="PF00211">
    <property type="entry name" value="Guanylate_cyc"/>
    <property type="match status" value="1"/>
</dbReference>
<gene>
    <name evidence="7" type="ORF">BE21_03535</name>
</gene>
<dbReference type="GO" id="GO:0004672">
    <property type="term" value="F:protein kinase activity"/>
    <property type="evidence" value="ECO:0007669"/>
    <property type="project" value="InterPro"/>
</dbReference>
<evidence type="ECO:0000256" key="1">
    <source>
        <dbReference type="ARBA" id="ARBA00004167"/>
    </source>
</evidence>
<evidence type="ECO:0000259" key="5">
    <source>
        <dbReference type="PROSITE" id="PS50011"/>
    </source>
</evidence>
<sequence length="1409" mass="155107">MTPIAIAPGAVFQERYEIVSALRESGFADVYKGRQLATGQMVAIKVMRPARGGKPADVARRCARFHQETRFCAQLHHPNIVRLIDAGQTDEGTLYTIFEFVPGKNLAEVLAEETALDPPEARHLMLQVLDALGCAHGQSVVHRDLKPSNIMVVSTGARRNALVLDFGIGALIAGAMEGVDAKLTPSNEILCTPAYAAPEQLLGQPVSVRSDLYAWALVFLECLTGRPAISGRSLQEVLFRQASSEPIPIPAALLGHPLGTLLRRATLKNVAERVATASGLLRELEACDVEGLSREDFVARARGLSSPPEPDPGAPDEGRWGYGASATTPLDRPQREARSTPSDRAAADTLPSPATPRPEDTPSAADGERSSGAGCLDAERRPLTVVCCAFSTSGPGLKDTDVEEIDDLLGEQQDVCDEIARRHRGRFAGALGDQILLHFGYPSAQEDDARRAARAALEIAEDVRARSARLAAARGIALEVRIGLHTGLVVAGQPQRYTQHLGTTPRIAARLSALAAPGTIAVSGDAFRLLRSRFTFEPIAARDLSGAERQSAIYRMGREIPRSTQDQDTAGHDTEPLIGRSQELELLLQRWSQVRQGIGQSILVTGGPGIGKSRLTWELARRLRGDGHSCLECRCTPDRRNSALHPLIELLERLIDPGRDDAPGRRLARLEALLARRGFDLAEMVPLFAALLSIPLDARYAAPHDPPPRQKERTLNALVTMLFDMAEERPVLFMVEDLHWADPTSLEWLGMLIVDVPSARLMMLLTARPEFSPPWSTSGMLQIQLGRLDREHVEHMVARLAGGRSLPEPLLEQVVDRTDGVPLFVEELTRMVLESGALVDEGDHYTLSEPMSELAIPSTLRGLLMARLDRLGRAKETARIAAVLGREFSLEVLSAVTTLDGELVQEDLDRLMAADLIHRKRRLNNPTYLFKHVLIRDAAYESLSKRSRRRLHACVARAMEERFPELVAARPDLLAHHHAAAEQKQQAIAYAEIAAERALKRPANADDTEAIGHVTQALGWLSAIADDRERALAELRLNSLLIVALLDRLGYMPRELEAAVKRCEELIDAFGDSPMTAPTLWAMFWYHNFRSHRGEARALTERILGMATRSQDTRQRAASMVVLGNCLFFEGKLAEARPHLTRGVELYDPADREHVSLYGFDPKACGQYTLALLLYLMGCPAQAFAQGEAAVAWARELDHPNTLGMALLHLAGVHHYGRQREKVAALTDALMQLTRSHHLWFKELCWALHSWAQRDLEKLRQDVEAIRHTGQKMGLPYWFSLVAELEAERGQHEAAVEQLAGCLLLAAELGDVYYVPELYRLKALSLGALGGGAEQESERCLRQSIAIAREQGARTIELRSTLSICRILARQGRRDEARALLRESSGWPAECADLPEFAEARALHQKLDG</sequence>
<evidence type="ECO:0000313" key="8">
    <source>
        <dbReference type="Proteomes" id="UP000075502"/>
    </source>
</evidence>
<keyword evidence="2" id="KW-0547">Nucleotide-binding</keyword>
<dbReference type="GO" id="GO:0005524">
    <property type="term" value="F:ATP binding"/>
    <property type="evidence" value="ECO:0007669"/>
    <property type="project" value="UniProtKB-KW"/>
</dbReference>
<dbReference type="InterPro" id="IPR011009">
    <property type="entry name" value="Kinase-like_dom_sf"/>
</dbReference>
<dbReference type="GO" id="GO:0004016">
    <property type="term" value="F:adenylate cyclase activity"/>
    <property type="evidence" value="ECO:0007669"/>
    <property type="project" value="TreeGrafter"/>
</dbReference>
<dbReference type="SUPFAM" id="SSF56112">
    <property type="entry name" value="Protein kinase-like (PK-like)"/>
    <property type="match status" value="1"/>
</dbReference>
<dbReference type="GO" id="GO:0016020">
    <property type="term" value="C:membrane"/>
    <property type="evidence" value="ECO:0007669"/>
    <property type="project" value="UniProtKB-SubCell"/>
</dbReference>
<dbReference type="InterPro" id="IPR029787">
    <property type="entry name" value="Nucleotide_cyclase"/>
</dbReference>
<dbReference type="Gene3D" id="3.30.70.1230">
    <property type="entry name" value="Nucleotide cyclase"/>
    <property type="match status" value="1"/>
</dbReference>
<dbReference type="CDD" id="cd14014">
    <property type="entry name" value="STKc_PknB_like"/>
    <property type="match status" value="1"/>
</dbReference>
<name>A0A150TMF7_SORCE</name>
<keyword evidence="3" id="KW-0067">ATP-binding</keyword>
<dbReference type="Pfam" id="PF13191">
    <property type="entry name" value="AAA_16"/>
    <property type="match status" value="1"/>
</dbReference>
<keyword evidence="7" id="KW-0808">Transferase</keyword>
<dbReference type="InterPro" id="IPR011990">
    <property type="entry name" value="TPR-like_helical_dom_sf"/>
</dbReference>
<dbReference type="InterPro" id="IPR027417">
    <property type="entry name" value="P-loop_NTPase"/>
</dbReference>
<evidence type="ECO:0000256" key="2">
    <source>
        <dbReference type="ARBA" id="ARBA00022741"/>
    </source>
</evidence>
<protein>
    <submittedName>
        <fullName evidence="7">Protein kinase</fullName>
    </submittedName>
</protein>
<dbReference type="Proteomes" id="UP000075502">
    <property type="component" value="Unassembled WGS sequence"/>
</dbReference>
<dbReference type="NCBIfam" id="TIGR03903">
    <property type="entry name" value="TOMM_kin_cyc"/>
    <property type="match status" value="1"/>
</dbReference>
<dbReference type="Gene3D" id="3.30.200.20">
    <property type="entry name" value="Phosphorylase Kinase, domain 1"/>
    <property type="match status" value="1"/>
</dbReference>
<dbReference type="PANTHER" id="PTHR16305:SF28">
    <property type="entry name" value="GUANYLATE CYCLASE DOMAIN-CONTAINING PROTEIN"/>
    <property type="match status" value="1"/>
</dbReference>
<dbReference type="GO" id="GO:0009190">
    <property type="term" value="P:cyclic nucleotide biosynthetic process"/>
    <property type="evidence" value="ECO:0007669"/>
    <property type="project" value="InterPro"/>
</dbReference>
<feature type="region of interest" description="Disordered" evidence="4">
    <location>
        <begin position="300"/>
        <end position="375"/>
    </location>
</feature>
<dbReference type="EMBL" id="JEME01001879">
    <property type="protein sequence ID" value="KYG05864.1"/>
    <property type="molecule type" value="Genomic_DNA"/>
</dbReference>
<organism evidence="7 8">
    <name type="scientific">Sorangium cellulosum</name>
    <name type="common">Polyangium cellulosum</name>
    <dbReference type="NCBI Taxonomy" id="56"/>
    <lineage>
        <taxon>Bacteria</taxon>
        <taxon>Pseudomonadati</taxon>
        <taxon>Myxococcota</taxon>
        <taxon>Polyangia</taxon>
        <taxon>Polyangiales</taxon>
        <taxon>Polyangiaceae</taxon>
        <taxon>Sorangium</taxon>
    </lineage>
</organism>
<evidence type="ECO:0000256" key="4">
    <source>
        <dbReference type="SAM" id="MobiDB-lite"/>
    </source>
</evidence>
<proteinExistence type="predicted"/>
<evidence type="ECO:0000313" key="7">
    <source>
        <dbReference type="EMBL" id="KYG05864.1"/>
    </source>
</evidence>
<dbReference type="InterPro" id="IPR008271">
    <property type="entry name" value="Ser/Thr_kinase_AS"/>
</dbReference>
<evidence type="ECO:0000259" key="6">
    <source>
        <dbReference type="PROSITE" id="PS50125"/>
    </source>
</evidence>
<dbReference type="InterPro" id="IPR000719">
    <property type="entry name" value="Prot_kinase_dom"/>
</dbReference>
<reference evidence="7 8" key="1">
    <citation type="submission" date="2014-02" db="EMBL/GenBank/DDBJ databases">
        <title>The small core and large imbalanced accessory genome model reveals a collaborative survival strategy of Sorangium cellulosum strains in nature.</title>
        <authorList>
            <person name="Han K."/>
            <person name="Peng R."/>
            <person name="Blom J."/>
            <person name="Li Y.-Z."/>
        </authorList>
    </citation>
    <scope>NUCLEOTIDE SEQUENCE [LARGE SCALE GENOMIC DNA]</scope>
    <source>
        <strain evidence="7 8">So0007-03</strain>
    </source>
</reference>
<comment type="subcellular location">
    <subcellularLocation>
        <location evidence="1">Membrane</location>
        <topology evidence="1">Single-pass membrane protein</topology>
    </subcellularLocation>
</comment>
<dbReference type="InterPro" id="IPR023889">
    <property type="entry name" value="TOMM_kin_cyc"/>
</dbReference>
<feature type="domain" description="Protein kinase" evidence="5">
    <location>
        <begin position="16"/>
        <end position="298"/>
    </location>
</feature>
<dbReference type="PROSITE" id="PS50125">
    <property type="entry name" value="GUANYLATE_CYCLASE_2"/>
    <property type="match status" value="1"/>
</dbReference>
<evidence type="ECO:0000256" key="3">
    <source>
        <dbReference type="ARBA" id="ARBA00022840"/>
    </source>
</evidence>
<comment type="caution">
    <text evidence="7">The sequence shown here is derived from an EMBL/GenBank/DDBJ whole genome shotgun (WGS) entry which is preliminary data.</text>
</comment>
<dbReference type="SUPFAM" id="SSF52540">
    <property type="entry name" value="P-loop containing nucleoside triphosphate hydrolases"/>
    <property type="match status" value="1"/>
</dbReference>
<dbReference type="GO" id="GO:0035556">
    <property type="term" value="P:intracellular signal transduction"/>
    <property type="evidence" value="ECO:0007669"/>
    <property type="project" value="InterPro"/>
</dbReference>
<dbReference type="PANTHER" id="PTHR16305">
    <property type="entry name" value="TESTICULAR SOLUBLE ADENYLYL CYCLASE"/>
    <property type="match status" value="1"/>
</dbReference>
<dbReference type="Pfam" id="PF00069">
    <property type="entry name" value="Pkinase"/>
    <property type="match status" value="1"/>
</dbReference>
<dbReference type="InterPro" id="IPR001054">
    <property type="entry name" value="A/G_cyclase"/>
</dbReference>
<dbReference type="SUPFAM" id="SSF55073">
    <property type="entry name" value="Nucleotide cyclase"/>
    <property type="match status" value="1"/>
</dbReference>